<gene>
    <name evidence="1" type="ORF">DCAF_LOCUS26689</name>
</gene>
<dbReference type="AlphaFoldDB" id="A0AAV1SRM4"/>
<protein>
    <submittedName>
        <fullName evidence="1">Uncharacterized protein</fullName>
    </submittedName>
</protein>
<organism evidence="1 2">
    <name type="scientific">Dovyalis caffra</name>
    <dbReference type="NCBI Taxonomy" id="77055"/>
    <lineage>
        <taxon>Eukaryota</taxon>
        <taxon>Viridiplantae</taxon>
        <taxon>Streptophyta</taxon>
        <taxon>Embryophyta</taxon>
        <taxon>Tracheophyta</taxon>
        <taxon>Spermatophyta</taxon>
        <taxon>Magnoliopsida</taxon>
        <taxon>eudicotyledons</taxon>
        <taxon>Gunneridae</taxon>
        <taxon>Pentapetalae</taxon>
        <taxon>rosids</taxon>
        <taxon>fabids</taxon>
        <taxon>Malpighiales</taxon>
        <taxon>Salicaceae</taxon>
        <taxon>Flacourtieae</taxon>
        <taxon>Dovyalis</taxon>
    </lineage>
</organism>
<evidence type="ECO:0000313" key="2">
    <source>
        <dbReference type="Proteomes" id="UP001314170"/>
    </source>
</evidence>
<dbReference type="Proteomes" id="UP001314170">
    <property type="component" value="Unassembled WGS sequence"/>
</dbReference>
<accession>A0AAV1SRM4</accession>
<name>A0AAV1SRM4_9ROSI</name>
<reference evidence="1 2" key="1">
    <citation type="submission" date="2024-01" db="EMBL/GenBank/DDBJ databases">
        <authorList>
            <person name="Waweru B."/>
        </authorList>
    </citation>
    <scope>NUCLEOTIDE SEQUENCE [LARGE SCALE GENOMIC DNA]</scope>
</reference>
<evidence type="ECO:0000313" key="1">
    <source>
        <dbReference type="EMBL" id="CAK7356417.1"/>
    </source>
</evidence>
<sequence length="79" mass="9006">MLGRPAEGCVEIRDDLARFRWVWWLLGLSEKMRRGMLAQLGHGVAGFVRDDDEGAACSTWMDMREKGVEIQKGHLILAY</sequence>
<keyword evidence="2" id="KW-1185">Reference proteome</keyword>
<dbReference type="EMBL" id="CAWUPB010001197">
    <property type="protein sequence ID" value="CAK7356417.1"/>
    <property type="molecule type" value="Genomic_DNA"/>
</dbReference>
<proteinExistence type="predicted"/>
<comment type="caution">
    <text evidence="1">The sequence shown here is derived from an EMBL/GenBank/DDBJ whole genome shotgun (WGS) entry which is preliminary data.</text>
</comment>